<reference evidence="1" key="1">
    <citation type="submission" date="2014-09" db="EMBL/GenBank/DDBJ databases">
        <authorList>
            <person name="Magalhaes I.L.F."/>
            <person name="Oliveira U."/>
            <person name="Santos F.R."/>
            <person name="Vidigal T.H.D.A."/>
            <person name="Brescovit A.D."/>
            <person name="Santos A.J."/>
        </authorList>
    </citation>
    <scope>NUCLEOTIDE SEQUENCE</scope>
    <source>
        <tissue evidence="1">Shoot tissue taken approximately 20 cm above the soil surface</tissue>
    </source>
</reference>
<evidence type="ECO:0000313" key="1">
    <source>
        <dbReference type="EMBL" id="JAD27946.1"/>
    </source>
</evidence>
<protein>
    <submittedName>
        <fullName evidence="1">Uncharacterized protein</fullName>
    </submittedName>
</protein>
<dbReference type="AlphaFoldDB" id="A0A0A8YP88"/>
<sequence>MNVAFLLKRVNDLLGLITQSRDVSQCQKYKELKLERARAGEKMKALEVMLPNAKDMLQKMDVEMEESSVKKNGLTLQQLATAPW</sequence>
<reference evidence="1" key="2">
    <citation type="journal article" date="2015" name="Data Brief">
        <title>Shoot transcriptome of the giant reed, Arundo donax.</title>
        <authorList>
            <person name="Barrero R.A."/>
            <person name="Guerrero F.D."/>
            <person name="Moolhuijzen P."/>
            <person name="Goolsby J.A."/>
            <person name="Tidwell J."/>
            <person name="Bellgard S.E."/>
            <person name="Bellgard M.I."/>
        </authorList>
    </citation>
    <scope>NUCLEOTIDE SEQUENCE</scope>
    <source>
        <tissue evidence="1">Shoot tissue taken approximately 20 cm above the soil surface</tissue>
    </source>
</reference>
<organism evidence="1">
    <name type="scientific">Arundo donax</name>
    <name type="common">Giant reed</name>
    <name type="synonym">Donax arundinaceus</name>
    <dbReference type="NCBI Taxonomy" id="35708"/>
    <lineage>
        <taxon>Eukaryota</taxon>
        <taxon>Viridiplantae</taxon>
        <taxon>Streptophyta</taxon>
        <taxon>Embryophyta</taxon>
        <taxon>Tracheophyta</taxon>
        <taxon>Spermatophyta</taxon>
        <taxon>Magnoliopsida</taxon>
        <taxon>Liliopsida</taxon>
        <taxon>Poales</taxon>
        <taxon>Poaceae</taxon>
        <taxon>PACMAD clade</taxon>
        <taxon>Arundinoideae</taxon>
        <taxon>Arundineae</taxon>
        <taxon>Arundo</taxon>
    </lineage>
</organism>
<accession>A0A0A8YP88</accession>
<proteinExistence type="predicted"/>
<name>A0A0A8YP88_ARUDO</name>
<dbReference type="EMBL" id="GBRH01269949">
    <property type="protein sequence ID" value="JAD27946.1"/>
    <property type="molecule type" value="Transcribed_RNA"/>
</dbReference>